<feature type="region of interest" description="Disordered" evidence="1">
    <location>
        <begin position="309"/>
        <end position="364"/>
    </location>
</feature>
<feature type="region of interest" description="Disordered" evidence="1">
    <location>
        <begin position="235"/>
        <end position="272"/>
    </location>
</feature>
<organism evidence="3 4">
    <name type="scientific">Paramuricea clavata</name>
    <name type="common">Red gorgonian</name>
    <name type="synonym">Violescent sea-whip</name>
    <dbReference type="NCBI Taxonomy" id="317549"/>
    <lineage>
        <taxon>Eukaryota</taxon>
        <taxon>Metazoa</taxon>
        <taxon>Cnidaria</taxon>
        <taxon>Anthozoa</taxon>
        <taxon>Octocorallia</taxon>
        <taxon>Malacalcyonacea</taxon>
        <taxon>Plexauridae</taxon>
        <taxon>Paramuricea</taxon>
    </lineage>
</organism>
<feature type="transmembrane region" description="Helical" evidence="2">
    <location>
        <begin position="6"/>
        <end position="39"/>
    </location>
</feature>
<keyword evidence="2" id="KW-0812">Transmembrane</keyword>
<evidence type="ECO:0000256" key="1">
    <source>
        <dbReference type="SAM" id="MobiDB-lite"/>
    </source>
</evidence>
<accession>A0A6S7JWM9</accession>
<feature type="compositionally biased region" description="Polar residues" evidence="1">
    <location>
        <begin position="326"/>
        <end position="364"/>
    </location>
</feature>
<reference evidence="3" key="1">
    <citation type="submission" date="2020-04" db="EMBL/GenBank/DDBJ databases">
        <authorList>
            <person name="Alioto T."/>
            <person name="Alioto T."/>
            <person name="Gomez Garrido J."/>
        </authorList>
    </citation>
    <scope>NUCLEOTIDE SEQUENCE</scope>
    <source>
        <strain evidence="3">A484AB</strain>
    </source>
</reference>
<protein>
    <submittedName>
        <fullName evidence="3">Uncharacterized protein</fullName>
    </submittedName>
</protein>
<evidence type="ECO:0000313" key="4">
    <source>
        <dbReference type="Proteomes" id="UP001152795"/>
    </source>
</evidence>
<feature type="non-terminal residue" evidence="3">
    <location>
        <position position="364"/>
    </location>
</feature>
<name>A0A6S7JWM9_PARCT</name>
<comment type="caution">
    <text evidence="3">The sequence shown here is derived from an EMBL/GenBank/DDBJ whole genome shotgun (WGS) entry which is preliminary data.</text>
</comment>
<dbReference type="AlphaFoldDB" id="A0A6S7JWM9"/>
<sequence>MADSEMLFSIVLVIITFFLYGLKWAVLISITIFLCALFLSLSNSRGNGNAVKNKPNESGEYCDYLDNDSYHTESPTARNMESRGYGTRLVKNIVRRNPTLTQNVPFNDLQMYKMRQQRHISSLRSPEPLLSQVTRHLSFNNISYYHPDRTKLNLSPNNKSMPQKHYNPSDTTLPQPPLLDKTSSFIEERYSPRQFSIISPSRNIPHNISTVKISSPGDNDSRFALESILHKRLERTKDNPCSRQSVLSALGQKSRKRSAYDSDSSMVESYSVKKRRRDDLDDFLDAVNNPLSSPYTGVKSTKRPYSYSAKPALEITTKRSKENETGPDSESSPPLRNFTSSAFEDSGVDVNSPTKILQENVLTQ</sequence>
<evidence type="ECO:0000256" key="2">
    <source>
        <dbReference type="SAM" id="Phobius"/>
    </source>
</evidence>
<dbReference type="Proteomes" id="UP001152795">
    <property type="component" value="Unassembled WGS sequence"/>
</dbReference>
<evidence type="ECO:0000313" key="3">
    <source>
        <dbReference type="EMBL" id="CAB4035511.1"/>
    </source>
</evidence>
<dbReference type="OrthoDB" id="5981061at2759"/>
<proteinExistence type="predicted"/>
<keyword evidence="2" id="KW-1133">Transmembrane helix</keyword>
<gene>
    <name evidence="3" type="ORF">PACLA_8A040991</name>
</gene>
<keyword evidence="4" id="KW-1185">Reference proteome</keyword>
<dbReference type="EMBL" id="CACRXK020021120">
    <property type="protein sequence ID" value="CAB4035511.1"/>
    <property type="molecule type" value="Genomic_DNA"/>
</dbReference>
<keyword evidence="2" id="KW-0472">Membrane</keyword>
<feature type="region of interest" description="Disordered" evidence="1">
    <location>
        <begin position="154"/>
        <end position="177"/>
    </location>
</feature>
<feature type="compositionally biased region" description="Polar residues" evidence="1">
    <location>
        <begin position="154"/>
        <end position="173"/>
    </location>
</feature>